<protein>
    <submittedName>
        <fullName evidence="8">Cytoglobin-2</fullName>
    </submittedName>
</protein>
<keyword evidence="1 6" id="KW-0813">Transport</keyword>
<keyword evidence="10" id="KW-1185">Reference proteome</keyword>
<evidence type="ECO:0000256" key="3">
    <source>
        <dbReference type="ARBA" id="ARBA00022621"/>
    </source>
</evidence>
<dbReference type="Pfam" id="PF00042">
    <property type="entry name" value="Globin"/>
    <property type="match status" value="1"/>
</dbReference>
<dbReference type="InterPro" id="IPR009050">
    <property type="entry name" value="Globin-like_sf"/>
</dbReference>
<dbReference type="GO" id="GO:0046872">
    <property type="term" value="F:metal ion binding"/>
    <property type="evidence" value="ECO:0007669"/>
    <property type="project" value="UniProtKB-KW"/>
</dbReference>
<dbReference type="GO" id="GO:0020037">
    <property type="term" value="F:heme binding"/>
    <property type="evidence" value="ECO:0007669"/>
    <property type="project" value="InterPro"/>
</dbReference>
<dbReference type="InterPro" id="IPR050532">
    <property type="entry name" value="Globin-like_OT"/>
</dbReference>
<evidence type="ECO:0000256" key="1">
    <source>
        <dbReference type="ARBA" id="ARBA00022448"/>
    </source>
</evidence>
<comment type="similarity">
    <text evidence="6">Belongs to the globin family.</text>
</comment>
<evidence type="ECO:0000256" key="2">
    <source>
        <dbReference type="ARBA" id="ARBA00022617"/>
    </source>
</evidence>
<evidence type="ECO:0000313" key="9">
    <source>
        <dbReference type="EnsemblMetazoa" id="G20539.2:cds"/>
    </source>
</evidence>
<reference evidence="8" key="1">
    <citation type="journal article" date="2012" name="Nature">
        <title>The oyster genome reveals stress adaptation and complexity of shell formation.</title>
        <authorList>
            <person name="Zhang G."/>
            <person name="Fang X."/>
            <person name="Guo X."/>
            <person name="Li L."/>
            <person name="Luo R."/>
            <person name="Xu F."/>
            <person name="Yang P."/>
            <person name="Zhang L."/>
            <person name="Wang X."/>
            <person name="Qi H."/>
            <person name="Xiong Z."/>
            <person name="Que H."/>
            <person name="Xie Y."/>
            <person name="Holland P.W."/>
            <person name="Paps J."/>
            <person name="Zhu Y."/>
            <person name="Wu F."/>
            <person name="Chen Y."/>
            <person name="Wang J."/>
            <person name="Peng C."/>
            <person name="Meng J."/>
            <person name="Yang L."/>
            <person name="Liu J."/>
            <person name="Wen B."/>
            <person name="Zhang N."/>
            <person name="Huang Z."/>
            <person name="Zhu Q."/>
            <person name="Feng Y."/>
            <person name="Mount A."/>
            <person name="Hedgecock D."/>
            <person name="Xu Z."/>
            <person name="Liu Y."/>
            <person name="Domazet-Loso T."/>
            <person name="Du Y."/>
            <person name="Sun X."/>
            <person name="Zhang S."/>
            <person name="Liu B."/>
            <person name="Cheng P."/>
            <person name="Jiang X."/>
            <person name="Li J."/>
            <person name="Fan D."/>
            <person name="Wang W."/>
            <person name="Fu W."/>
            <person name="Wang T."/>
            <person name="Wang B."/>
            <person name="Zhang J."/>
            <person name="Peng Z."/>
            <person name="Li Y."/>
            <person name="Li N."/>
            <person name="Wang J."/>
            <person name="Chen M."/>
            <person name="He Y."/>
            <person name="Tan F."/>
            <person name="Song X."/>
            <person name="Zheng Q."/>
            <person name="Huang R."/>
            <person name="Yang H."/>
            <person name="Du X."/>
            <person name="Chen L."/>
            <person name="Yang M."/>
            <person name="Gaffney P.M."/>
            <person name="Wang S."/>
            <person name="Luo L."/>
            <person name="She Z."/>
            <person name="Ming Y."/>
            <person name="Huang W."/>
            <person name="Zhang S."/>
            <person name="Huang B."/>
            <person name="Zhang Y."/>
            <person name="Qu T."/>
            <person name="Ni P."/>
            <person name="Miao G."/>
            <person name="Wang J."/>
            <person name="Wang Q."/>
            <person name="Steinberg C.E."/>
            <person name="Wang H."/>
            <person name="Li N."/>
            <person name="Qian L."/>
            <person name="Zhang G."/>
            <person name="Li Y."/>
            <person name="Yang H."/>
            <person name="Liu X."/>
            <person name="Wang J."/>
            <person name="Yin Y."/>
            <person name="Wang J."/>
        </authorList>
    </citation>
    <scope>NUCLEOTIDE SEQUENCE [LARGE SCALE GENOMIC DNA]</scope>
    <source>
        <strain evidence="8">05x7-T-G4-1.051#20</strain>
    </source>
</reference>
<dbReference type="InterPro" id="IPR000971">
    <property type="entry name" value="Globin"/>
</dbReference>
<proteinExistence type="inferred from homology"/>
<dbReference type="InterPro" id="IPR012292">
    <property type="entry name" value="Globin/Proto"/>
</dbReference>
<dbReference type="SUPFAM" id="SSF46458">
    <property type="entry name" value="Globin-like"/>
    <property type="match status" value="1"/>
</dbReference>
<dbReference type="PANTHER" id="PTHR46458:SF1">
    <property type="entry name" value="GEO09476P1"/>
    <property type="match status" value="1"/>
</dbReference>
<gene>
    <name evidence="8" type="ORF">CGI_10007189</name>
</gene>
<dbReference type="GO" id="GO:0005344">
    <property type="term" value="F:oxygen carrier activity"/>
    <property type="evidence" value="ECO:0007669"/>
    <property type="project" value="UniProtKB-KW"/>
</dbReference>
<dbReference type="HOGENOM" id="CLU_003827_13_0_1"/>
<feature type="domain" description="Globin" evidence="7">
    <location>
        <begin position="27"/>
        <end position="174"/>
    </location>
</feature>
<name>K1PM52_MAGGI</name>
<evidence type="ECO:0000259" key="7">
    <source>
        <dbReference type="PROSITE" id="PS01033"/>
    </source>
</evidence>
<accession>K1PM52</accession>
<dbReference type="Gene3D" id="1.10.490.10">
    <property type="entry name" value="Globins"/>
    <property type="match status" value="1"/>
</dbReference>
<keyword evidence="4" id="KW-0479">Metal-binding</keyword>
<dbReference type="PROSITE" id="PS01033">
    <property type="entry name" value="GLOBIN"/>
    <property type="match status" value="1"/>
</dbReference>
<evidence type="ECO:0000313" key="10">
    <source>
        <dbReference type="Proteomes" id="UP000005408"/>
    </source>
</evidence>
<evidence type="ECO:0000256" key="4">
    <source>
        <dbReference type="ARBA" id="ARBA00022723"/>
    </source>
</evidence>
<sequence>MGGLESKVFVSHKDKHFKKTALLPEPTLSEAELDILESSWGKLKKDISRVGVVMFMNLFQTHPEVQDAFMPFQKLAQEDMEHSAILRSHALRVMGTVDKCLARIRTPEKLQTLMHELGERHVNYNARYDFVDLVGSQFVYAIKPHLEDGWSKELEEAWLQLFRVMSYYMKKGMQDANVITY</sequence>
<organism evidence="8">
    <name type="scientific">Magallana gigas</name>
    <name type="common">Pacific oyster</name>
    <name type="synonym">Crassostrea gigas</name>
    <dbReference type="NCBI Taxonomy" id="29159"/>
    <lineage>
        <taxon>Eukaryota</taxon>
        <taxon>Metazoa</taxon>
        <taxon>Spiralia</taxon>
        <taxon>Lophotrochozoa</taxon>
        <taxon>Mollusca</taxon>
        <taxon>Bivalvia</taxon>
        <taxon>Autobranchia</taxon>
        <taxon>Pteriomorphia</taxon>
        <taxon>Ostreida</taxon>
        <taxon>Ostreoidea</taxon>
        <taxon>Ostreidae</taxon>
        <taxon>Magallana</taxon>
    </lineage>
</organism>
<dbReference type="CDD" id="cd12137">
    <property type="entry name" value="GbX"/>
    <property type="match status" value="1"/>
</dbReference>
<reference evidence="9" key="2">
    <citation type="submission" date="2022-08" db="UniProtKB">
        <authorList>
            <consortium name="EnsemblMetazoa"/>
        </authorList>
    </citation>
    <scope>IDENTIFICATION</scope>
    <source>
        <strain evidence="9">05x7-T-G4-1.051#20</strain>
    </source>
</reference>
<keyword evidence="2 6" id="KW-0349">Heme</keyword>
<dbReference type="EnsemblMetazoa" id="G20539.2">
    <property type="protein sequence ID" value="G20539.2:cds"/>
    <property type="gene ID" value="G20539"/>
</dbReference>
<dbReference type="AlphaFoldDB" id="K1PM52"/>
<keyword evidence="5" id="KW-0408">Iron</keyword>
<dbReference type="PRINTS" id="PR00188">
    <property type="entry name" value="PLANTGLOBIN"/>
</dbReference>
<dbReference type="PANTHER" id="PTHR46458">
    <property type="entry name" value="BLR2807 PROTEIN"/>
    <property type="match status" value="1"/>
</dbReference>
<keyword evidence="3 6" id="KW-0561">Oxygen transport</keyword>
<dbReference type="Proteomes" id="UP000005408">
    <property type="component" value="Unassembled WGS sequence"/>
</dbReference>
<dbReference type="GO" id="GO:0019825">
    <property type="term" value="F:oxygen binding"/>
    <property type="evidence" value="ECO:0007669"/>
    <property type="project" value="InterPro"/>
</dbReference>
<evidence type="ECO:0000256" key="5">
    <source>
        <dbReference type="ARBA" id="ARBA00023004"/>
    </source>
</evidence>
<evidence type="ECO:0000256" key="6">
    <source>
        <dbReference type="RuleBase" id="RU000356"/>
    </source>
</evidence>
<dbReference type="EMBL" id="JH817911">
    <property type="protein sequence ID" value="EKC19954.1"/>
    <property type="molecule type" value="Genomic_DNA"/>
</dbReference>
<evidence type="ECO:0000313" key="8">
    <source>
        <dbReference type="EMBL" id="EKC19954.1"/>
    </source>
</evidence>
<dbReference type="OrthoDB" id="436496at2759"/>